<dbReference type="EMBL" id="NCEB01000026">
    <property type="protein sequence ID" value="OYX32019.1"/>
    <property type="molecule type" value="Genomic_DNA"/>
</dbReference>
<dbReference type="PANTHER" id="PTHR11113">
    <property type="entry name" value="N-ACETYLGLUCOSAMINE-6-PHOSPHATE DEACETYLASE"/>
    <property type="match status" value="1"/>
</dbReference>
<feature type="binding site" evidence="8">
    <location>
        <position position="130"/>
    </location>
    <ligand>
        <name>Zn(2+)</name>
        <dbReference type="ChEBI" id="CHEBI:29105"/>
    </ligand>
</feature>
<feature type="binding site" evidence="8">
    <location>
        <position position="215"/>
    </location>
    <ligand>
        <name>Zn(2+)</name>
        <dbReference type="ChEBI" id="CHEBI:29105"/>
    </ligand>
</feature>
<dbReference type="Pfam" id="PF22643">
    <property type="entry name" value="NagA_N"/>
    <property type="match status" value="1"/>
</dbReference>
<feature type="binding site" evidence="7">
    <location>
        <position position="249"/>
    </location>
    <ligand>
        <name>substrate</name>
    </ligand>
</feature>
<evidence type="ECO:0000259" key="9">
    <source>
        <dbReference type="Pfam" id="PF01979"/>
    </source>
</evidence>
<dbReference type="CDD" id="cd00854">
    <property type="entry name" value="NagA"/>
    <property type="match status" value="1"/>
</dbReference>
<evidence type="ECO:0000256" key="3">
    <source>
        <dbReference type="ARBA" id="ARBA00022801"/>
    </source>
</evidence>
<proteinExistence type="inferred from homology"/>
<gene>
    <name evidence="10" type="ORF">B7Z01_11805</name>
</gene>
<dbReference type="Proteomes" id="UP000215595">
    <property type="component" value="Unassembled WGS sequence"/>
</dbReference>
<comment type="caution">
    <text evidence="10">The sequence shown here is derived from an EMBL/GenBank/DDBJ whole genome shotgun (WGS) entry which is preliminary data.</text>
</comment>
<comment type="similarity">
    <text evidence="1 5">Belongs to the metallo-dependent hydrolases superfamily. NagA family.</text>
</comment>
<sequence>MTVLALTGARILTPDGWLDDHAVVVEQGAIRQVTAVSRLSPGLVRRPLDGGFLIPGFIDVQVNGGGGVLLNDQPTLEGVRAIAAAHRRFGTTALLPTLISDDLAVVAQAIAAVQAAMAEGVPGVVGLHIEGPFLNRGKPGIHDSGKFRALDAAAVDLLSSLNGGVTLVTLAPELVEPSTLRALTERGVVVSAGHTLATYDQMRSAVDAGLTGVTHLFNAMSPFESRHPGVVGAALDLGLTSGLIVDGHHVHPAALRIALAAAGPDHMMLVTDAMPTVGSADKRFTLGGRLIVAEDGACRAEDGTLAGSDLDMALAVRNAIRLMGVDLATASTMASATPARFLGQGHRMGTIEPGRRADLVHLDTALGVAGVWIAGAPA</sequence>
<dbReference type="NCBIfam" id="TIGR00221">
    <property type="entry name" value="nagA"/>
    <property type="match status" value="1"/>
</dbReference>
<accession>A0A258FIT1</accession>
<evidence type="ECO:0000313" key="10">
    <source>
        <dbReference type="EMBL" id="OYX32019.1"/>
    </source>
</evidence>
<protein>
    <submittedName>
        <fullName evidence="10">N-acetylglucosamine-6-phosphate deacetylase</fullName>
    </submittedName>
</protein>
<evidence type="ECO:0000256" key="7">
    <source>
        <dbReference type="PIRSR" id="PIRSR038994-2"/>
    </source>
</evidence>
<reference evidence="10 11" key="1">
    <citation type="submission" date="2017-03" db="EMBL/GenBank/DDBJ databases">
        <title>Lifting the veil on microbial sulfur biogeochemistry in mining wastewaters.</title>
        <authorList>
            <person name="Kantor R.S."/>
            <person name="Colenbrander Nelson T."/>
            <person name="Marshall S."/>
            <person name="Bennett D."/>
            <person name="Apte S."/>
            <person name="Camacho D."/>
            <person name="Thomas B.C."/>
            <person name="Warren L.A."/>
            <person name="Banfield J.F."/>
        </authorList>
    </citation>
    <scope>NUCLEOTIDE SEQUENCE [LARGE SCALE GENOMIC DNA]</scope>
    <source>
        <strain evidence="10">32-69-9</strain>
    </source>
</reference>
<feature type="binding site" evidence="7">
    <location>
        <position position="226"/>
    </location>
    <ligand>
        <name>substrate</name>
    </ligand>
</feature>
<dbReference type="InterPro" id="IPR032466">
    <property type="entry name" value="Metal_Hydrolase"/>
</dbReference>
<feature type="active site" description="Proton donor/acceptor" evidence="6">
    <location>
        <position position="272"/>
    </location>
</feature>
<dbReference type="InterPro" id="IPR011059">
    <property type="entry name" value="Metal-dep_hydrolase_composite"/>
</dbReference>
<feature type="binding site" evidence="7">
    <location>
        <begin position="305"/>
        <end position="307"/>
    </location>
    <ligand>
        <name>substrate</name>
    </ligand>
</feature>
<dbReference type="GO" id="GO:0008448">
    <property type="term" value="F:N-acetylglucosamine-6-phosphate deacetylase activity"/>
    <property type="evidence" value="ECO:0007669"/>
    <property type="project" value="InterPro"/>
</dbReference>
<evidence type="ECO:0000256" key="4">
    <source>
        <dbReference type="ARBA" id="ARBA00023277"/>
    </source>
</evidence>
<dbReference type="PIRSF" id="PIRSF038994">
    <property type="entry name" value="NagA"/>
    <property type="match status" value="1"/>
</dbReference>
<evidence type="ECO:0000256" key="8">
    <source>
        <dbReference type="PIRSR" id="PIRSR038994-3"/>
    </source>
</evidence>
<organism evidence="10 11">
    <name type="scientific">Brevundimonas subvibrioides</name>
    <dbReference type="NCBI Taxonomy" id="74313"/>
    <lineage>
        <taxon>Bacteria</taxon>
        <taxon>Pseudomonadati</taxon>
        <taxon>Pseudomonadota</taxon>
        <taxon>Alphaproteobacteria</taxon>
        <taxon>Caulobacterales</taxon>
        <taxon>Caulobacteraceae</taxon>
        <taxon>Brevundimonas</taxon>
    </lineage>
</organism>
<evidence type="ECO:0000256" key="5">
    <source>
        <dbReference type="PIRNR" id="PIRNR038994"/>
    </source>
</evidence>
<feature type="binding site" evidence="7">
    <location>
        <begin position="218"/>
        <end position="219"/>
    </location>
    <ligand>
        <name>substrate</name>
    </ligand>
</feature>
<keyword evidence="3 5" id="KW-0378">Hydrolase</keyword>
<dbReference type="SUPFAM" id="SSF51338">
    <property type="entry name" value="Composite domain of metallo-dependent hydrolases"/>
    <property type="match status" value="1"/>
</dbReference>
<dbReference type="GO" id="GO:0046872">
    <property type="term" value="F:metal ion binding"/>
    <property type="evidence" value="ECO:0007669"/>
    <property type="project" value="UniProtKB-KW"/>
</dbReference>
<dbReference type="InterPro" id="IPR006680">
    <property type="entry name" value="Amidohydro-rel"/>
</dbReference>
<evidence type="ECO:0000256" key="1">
    <source>
        <dbReference type="ARBA" id="ARBA00010716"/>
    </source>
</evidence>
<dbReference type="Gene3D" id="2.30.40.10">
    <property type="entry name" value="Urease, subunit C, domain 1"/>
    <property type="match status" value="1"/>
</dbReference>
<feature type="binding site" evidence="8">
    <location>
        <position position="194"/>
    </location>
    <ligand>
        <name>Zn(2+)</name>
        <dbReference type="ChEBI" id="CHEBI:29105"/>
    </ligand>
</feature>
<name>A0A258FIT1_9CAUL</name>
<keyword evidence="4 5" id="KW-0119">Carbohydrate metabolism</keyword>
<feature type="binding site" evidence="7">
    <location>
        <position position="141"/>
    </location>
    <ligand>
        <name>substrate</name>
    </ligand>
</feature>
<keyword evidence="2 8" id="KW-0479">Metal-binding</keyword>
<comment type="cofactor">
    <cofactor evidence="8">
        <name>a divalent metal cation</name>
        <dbReference type="ChEBI" id="CHEBI:60240"/>
    </cofactor>
    <text evidence="8">Binds 1 divalent metal cation per subunit.</text>
</comment>
<dbReference type="PANTHER" id="PTHR11113:SF14">
    <property type="entry name" value="N-ACETYLGLUCOSAMINE-6-PHOSPHATE DEACETYLASE"/>
    <property type="match status" value="1"/>
</dbReference>
<dbReference type="AlphaFoldDB" id="A0A258FIT1"/>
<evidence type="ECO:0000313" key="11">
    <source>
        <dbReference type="Proteomes" id="UP000215595"/>
    </source>
</evidence>
<dbReference type="Pfam" id="PF01979">
    <property type="entry name" value="Amidohydro_1"/>
    <property type="match status" value="1"/>
</dbReference>
<dbReference type="GO" id="GO:0006046">
    <property type="term" value="P:N-acetylglucosamine catabolic process"/>
    <property type="evidence" value="ECO:0007669"/>
    <property type="project" value="TreeGrafter"/>
</dbReference>
<dbReference type="Gene3D" id="3.20.20.140">
    <property type="entry name" value="Metal-dependent hydrolases"/>
    <property type="match status" value="1"/>
</dbReference>
<dbReference type="FunFam" id="3.20.20.140:FF:000004">
    <property type="entry name" value="N-acetylglucosamine-6-phosphate deacetylase"/>
    <property type="match status" value="1"/>
</dbReference>
<dbReference type="InterPro" id="IPR003764">
    <property type="entry name" value="GlcNAc_6-P_deAcase"/>
</dbReference>
<feature type="domain" description="Amidohydrolase-related" evidence="9">
    <location>
        <begin position="52"/>
        <end position="373"/>
    </location>
</feature>
<evidence type="ECO:0000256" key="6">
    <source>
        <dbReference type="PIRSR" id="PIRSR038994-1"/>
    </source>
</evidence>
<evidence type="ECO:0000256" key="2">
    <source>
        <dbReference type="ARBA" id="ARBA00022723"/>
    </source>
</evidence>
<dbReference type="SUPFAM" id="SSF51556">
    <property type="entry name" value="Metallo-dependent hydrolases"/>
    <property type="match status" value="1"/>
</dbReference>